<reference evidence="2 3" key="1">
    <citation type="submission" date="2022-05" db="EMBL/GenBank/DDBJ databases">
        <title>Flavobacterium sp., isolated from activated sludge.</title>
        <authorList>
            <person name="Ran Q."/>
        </authorList>
    </citation>
    <scope>NUCLEOTIDE SEQUENCE [LARGE SCALE GENOMIC DNA]</scope>
    <source>
        <strain evidence="2 3">HXWNR69</strain>
    </source>
</reference>
<accession>A0ABT0TIN2</accession>
<comment type="caution">
    <text evidence="2">The sequence shown here is derived from an EMBL/GenBank/DDBJ whole genome shotgun (WGS) entry which is preliminary data.</text>
</comment>
<gene>
    <name evidence="2" type="ORF">NAT47_08525</name>
</gene>
<feature type="transmembrane region" description="Helical" evidence="1">
    <location>
        <begin position="88"/>
        <end position="106"/>
    </location>
</feature>
<feature type="transmembrane region" description="Helical" evidence="1">
    <location>
        <begin position="112"/>
        <end position="136"/>
    </location>
</feature>
<keyword evidence="1" id="KW-1133">Transmembrane helix</keyword>
<evidence type="ECO:0000313" key="2">
    <source>
        <dbReference type="EMBL" id="MCL9770461.1"/>
    </source>
</evidence>
<keyword evidence="1" id="KW-0812">Transmembrane</keyword>
<evidence type="ECO:0000313" key="3">
    <source>
        <dbReference type="Proteomes" id="UP001203342"/>
    </source>
</evidence>
<dbReference type="EMBL" id="JAMLJN010000006">
    <property type="protein sequence ID" value="MCL9770461.1"/>
    <property type="molecule type" value="Genomic_DNA"/>
</dbReference>
<keyword evidence="3" id="KW-1185">Reference proteome</keyword>
<protein>
    <submittedName>
        <fullName evidence="2">Uncharacterized protein</fullName>
    </submittedName>
</protein>
<keyword evidence="1" id="KW-0472">Membrane</keyword>
<proteinExistence type="predicted"/>
<sequence length="155" mass="17735">MKIFPTKNYKIELIDNFEKNIQILRSNTLHSDSLSTKLTNKEFIGRINGNHFEIINSKFGIGAFTVLKGDFSNHSVNIIAEVNKPFKILISIMFIFGISGIFYNAFKIGFPNALGMLVPFTMFVGLIRFVFLGLIFERSFNLIYEKFTSFLNVNT</sequence>
<evidence type="ECO:0000256" key="1">
    <source>
        <dbReference type="SAM" id="Phobius"/>
    </source>
</evidence>
<dbReference type="Proteomes" id="UP001203342">
    <property type="component" value="Unassembled WGS sequence"/>
</dbReference>
<name>A0ABT0TIN2_9FLAO</name>
<dbReference type="RefSeq" id="WP_250581975.1">
    <property type="nucleotide sequence ID" value="NZ_JAMLJN010000006.1"/>
</dbReference>
<organism evidence="2 3">
    <name type="scientific">Flavobacterium fragile</name>
    <dbReference type="NCBI Taxonomy" id="2949085"/>
    <lineage>
        <taxon>Bacteria</taxon>
        <taxon>Pseudomonadati</taxon>
        <taxon>Bacteroidota</taxon>
        <taxon>Flavobacteriia</taxon>
        <taxon>Flavobacteriales</taxon>
        <taxon>Flavobacteriaceae</taxon>
        <taxon>Flavobacterium</taxon>
    </lineage>
</organism>